<sequence>MAEGGKTCEKSYYYYRRVAEAVLREADIAELKDLALELVIAEVKAKIVMCGGGEEERRDAESLLEDIEKAKKLLYKAYVLMSTKGRSRKVVRWI</sequence>
<evidence type="ECO:0000313" key="1">
    <source>
        <dbReference type="EMBL" id="ABL77446.1"/>
    </source>
</evidence>
<dbReference type="eggNOG" id="arCOG15063">
    <property type="taxonomic scope" value="Archaea"/>
</dbReference>
<dbReference type="AlphaFoldDB" id="A1RW66"/>
<reference evidence="2" key="1">
    <citation type="journal article" date="2008" name="J. Bacteriol.">
        <title>Genome sequence of Thermofilum pendens reveals an exceptional loss of biosynthetic pathways without genome reduction.</title>
        <authorList>
            <person name="Anderson I."/>
            <person name="Rodriguez J."/>
            <person name="Susanti D."/>
            <person name="Porat I."/>
            <person name="Reich C."/>
            <person name="Ulrich L.E."/>
            <person name="Elkins J.G."/>
            <person name="Mavromatis K."/>
            <person name="Lykidis A."/>
            <person name="Kim E."/>
            <person name="Thompson L.S."/>
            <person name="Nolan M."/>
            <person name="Land M."/>
            <person name="Copeland A."/>
            <person name="Lapidus A."/>
            <person name="Lucas S."/>
            <person name="Detter C."/>
            <person name="Zhulin I.B."/>
            <person name="Olsen G.J."/>
            <person name="Whitman W."/>
            <person name="Mukhopadhyay B."/>
            <person name="Bristow J."/>
            <person name="Kyrpides N."/>
        </authorList>
    </citation>
    <scope>NUCLEOTIDE SEQUENCE [LARGE SCALE GENOMIC DNA]</scope>
    <source>
        <strain evidence="2">DSM 2475 / Hrk 5</strain>
    </source>
</reference>
<dbReference type="EnsemblBacteria" id="ABL77446">
    <property type="protein sequence ID" value="ABL77446"/>
    <property type="gene ID" value="Tpen_0036"/>
</dbReference>
<dbReference type="RefSeq" id="WP_011751711.1">
    <property type="nucleotide sequence ID" value="NC_008698.1"/>
</dbReference>
<gene>
    <name evidence="1" type="ordered locus">Tpen_0036</name>
</gene>
<dbReference type="STRING" id="368408.Tpen_0036"/>
<dbReference type="Proteomes" id="UP000000641">
    <property type="component" value="Chromosome"/>
</dbReference>
<dbReference type="HOGENOM" id="CLU_170815_0_0_2"/>
<proteinExistence type="predicted"/>
<protein>
    <submittedName>
        <fullName evidence="1">Uncharacterized protein</fullName>
    </submittedName>
</protein>
<dbReference type="EMBL" id="CP000505">
    <property type="protein sequence ID" value="ABL77446.1"/>
    <property type="molecule type" value="Genomic_DNA"/>
</dbReference>
<evidence type="ECO:0000313" key="2">
    <source>
        <dbReference type="Proteomes" id="UP000000641"/>
    </source>
</evidence>
<dbReference type="GeneID" id="4601382"/>
<keyword evidence="2" id="KW-1185">Reference proteome</keyword>
<organism evidence="1 2">
    <name type="scientific">Thermofilum pendens (strain DSM 2475 / Hrk 5)</name>
    <dbReference type="NCBI Taxonomy" id="368408"/>
    <lineage>
        <taxon>Archaea</taxon>
        <taxon>Thermoproteota</taxon>
        <taxon>Thermoprotei</taxon>
        <taxon>Thermofilales</taxon>
        <taxon>Thermofilaceae</taxon>
        <taxon>Thermofilum</taxon>
    </lineage>
</organism>
<dbReference type="KEGG" id="tpe:Tpen_0036"/>
<accession>A1RW66</accession>
<name>A1RW66_THEPD</name>